<evidence type="ECO:0008006" key="4">
    <source>
        <dbReference type="Google" id="ProtNLM"/>
    </source>
</evidence>
<organism evidence="2 3">
    <name type="scientific">Microbacterium foliorum</name>
    <dbReference type="NCBI Taxonomy" id="104336"/>
    <lineage>
        <taxon>Bacteria</taxon>
        <taxon>Bacillati</taxon>
        <taxon>Actinomycetota</taxon>
        <taxon>Actinomycetes</taxon>
        <taxon>Micrococcales</taxon>
        <taxon>Microbacteriaceae</taxon>
        <taxon>Microbacterium</taxon>
    </lineage>
</organism>
<dbReference type="EMBL" id="JYIU01000045">
    <property type="protein sequence ID" value="KJL19161.1"/>
    <property type="molecule type" value="Genomic_DNA"/>
</dbReference>
<dbReference type="InterPro" id="IPR052939">
    <property type="entry name" value="23S_rRNA_MeTrnsfrase_RlmA"/>
</dbReference>
<dbReference type="AlphaFoldDB" id="A0A0F0KIR1"/>
<proteinExistence type="predicted"/>
<dbReference type="InterPro" id="IPR029063">
    <property type="entry name" value="SAM-dependent_MTases_sf"/>
</dbReference>
<feature type="region of interest" description="Disordered" evidence="1">
    <location>
        <begin position="38"/>
        <end position="58"/>
    </location>
</feature>
<sequence length="318" mass="34663">MRAGVPRGQGVLDARHARQLGQRAHAARAASGIESVCQTRSVTADEQTEDPTMRGDLGSDLEGIDVDLLARLEAVHADAQMVGWDFSRLDGALVSDSPWWDFEADCLHALRDSRVGAVDLGTGGGERLSALLDSLAQGSSRPPQVTATEGWSPNVPEARARLTPRDVGVLQYDSEAGDPLDLPDRSQDVVMSRHESYDPAEVARVLVSGGRFLTQQVDGFDAPEIHEWFGGEYLHSDVTVDAQAEALRDAGMRIDQVDHWEGTMRFRDAVALVTYIGLVPWDAPGFAVRSHARRLSDLQAAAPITVTQRRFRIYATTL</sequence>
<comment type="caution">
    <text evidence="2">The sequence shown here is derived from an EMBL/GenBank/DDBJ whole genome shotgun (WGS) entry which is preliminary data.</text>
</comment>
<evidence type="ECO:0000256" key="1">
    <source>
        <dbReference type="SAM" id="MobiDB-lite"/>
    </source>
</evidence>
<name>A0A0F0KIR1_9MICO</name>
<keyword evidence="3" id="KW-1185">Reference proteome</keyword>
<dbReference type="PANTHER" id="PTHR43460">
    <property type="entry name" value="METHYLTRANSFERASE"/>
    <property type="match status" value="1"/>
</dbReference>
<dbReference type="PATRIC" id="fig|104336.4.peg.2490"/>
<evidence type="ECO:0000313" key="2">
    <source>
        <dbReference type="EMBL" id="KJL19161.1"/>
    </source>
</evidence>
<dbReference type="PANTHER" id="PTHR43460:SF1">
    <property type="entry name" value="METHYLTRANSFERASE TYPE 11 DOMAIN-CONTAINING PROTEIN"/>
    <property type="match status" value="1"/>
</dbReference>
<accession>A0A0F0KIR1</accession>
<dbReference type="Proteomes" id="UP000033572">
    <property type="component" value="Unassembled WGS sequence"/>
</dbReference>
<evidence type="ECO:0000313" key="3">
    <source>
        <dbReference type="Proteomes" id="UP000033572"/>
    </source>
</evidence>
<dbReference type="Gene3D" id="3.40.50.150">
    <property type="entry name" value="Vaccinia Virus protein VP39"/>
    <property type="match status" value="1"/>
</dbReference>
<gene>
    <name evidence="2" type="ORF">RN50_02440</name>
</gene>
<protein>
    <recommendedName>
        <fullName evidence="4">Class I SAM-dependent methyltransferase</fullName>
    </recommendedName>
</protein>
<dbReference type="SUPFAM" id="SSF53335">
    <property type="entry name" value="S-adenosyl-L-methionine-dependent methyltransferases"/>
    <property type="match status" value="1"/>
</dbReference>
<reference evidence="2 3" key="1">
    <citation type="submission" date="2015-02" db="EMBL/GenBank/DDBJ databases">
        <title>Draft genome sequences of ten Microbacterium spp. with emphasis on heavy metal contaminated environments.</title>
        <authorList>
            <person name="Corretto E."/>
        </authorList>
    </citation>
    <scope>NUCLEOTIDE SEQUENCE [LARGE SCALE GENOMIC DNA]</scope>
    <source>
        <strain evidence="2 3">DSM 12966</strain>
    </source>
</reference>
<dbReference type="CDD" id="cd02440">
    <property type="entry name" value="AdoMet_MTases"/>
    <property type="match status" value="1"/>
</dbReference>